<dbReference type="RefSeq" id="WP_200338335.1">
    <property type="nucleotide sequence ID" value="NZ_CP066788.1"/>
</dbReference>
<dbReference type="Pfam" id="PF10027">
    <property type="entry name" value="DUF2269"/>
    <property type="match status" value="1"/>
</dbReference>
<evidence type="ECO:0000313" key="2">
    <source>
        <dbReference type="EMBL" id="QQM32984.1"/>
    </source>
</evidence>
<dbReference type="Proteomes" id="UP000596083">
    <property type="component" value="Plasmid plas-002"/>
</dbReference>
<keyword evidence="1" id="KW-1133">Transmembrane helix</keyword>
<dbReference type="EMBL" id="CP066788">
    <property type="protein sequence ID" value="QQM32984.1"/>
    <property type="molecule type" value="Genomic_DNA"/>
</dbReference>
<geneLocation type="plasmid" evidence="2 3">
    <name>plas-002</name>
</geneLocation>
<accession>A0A7T7HPL5</accession>
<dbReference type="InterPro" id="IPR018729">
    <property type="entry name" value="DUF2269_transmembrane"/>
</dbReference>
<feature type="transmembrane region" description="Helical" evidence="1">
    <location>
        <begin position="90"/>
        <end position="110"/>
    </location>
</feature>
<gene>
    <name evidence="2" type="ORF">JET14_22285</name>
</gene>
<reference evidence="2 3" key="1">
    <citation type="submission" date="2020-12" db="EMBL/GenBank/DDBJ databases">
        <authorList>
            <person name="Zheng R.K."/>
            <person name="Sun C.M."/>
        </authorList>
    </citation>
    <scope>NUCLEOTIDE SEQUENCE [LARGE SCALE GENOMIC DNA]</scope>
    <source>
        <strain evidence="2 3">ZRK001</strain>
        <plasmid evidence="2 3">plas-002</plasmid>
    </source>
</reference>
<dbReference type="KEGG" id="mlut:JET14_22285"/>
<proteinExistence type="predicted"/>
<sequence length="113" mass="12237">MLSIVIAVNSYVMGPALLALPLTGGALIWAAGYDFKALWVWLSVALSILLIAAYVFGARLEHRLYEIAMSTERAGEPALPLRYDRVLKKAAPVGVAALLMSLATLSLMVFKPY</sequence>
<keyword evidence="1" id="KW-0472">Membrane</keyword>
<evidence type="ECO:0000313" key="3">
    <source>
        <dbReference type="Proteomes" id="UP000596083"/>
    </source>
</evidence>
<evidence type="ECO:0000256" key="1">
    <source>
        <dbReference type="SAM" id="Phobius"/>
    </source>
</evidence>
<keyword evidence="1" id="KW-0812">Transmembrane</keyword>
<keyword evidence="2" id="KW-0614">Plasmid</keyword>
<feature type="transmembrane region" description="Helical" evidence="1">
    <location>
        <begin position="12"/>
        <end position="32"/>
    </location>
</feature>
<protein>
    <submittedName>
        <fullName evidence="2">DUF2269 family protein</fullName>
    </submittedName>
</protein>
<name>A0A7T7HPL5_9HYPH</name>
<feature type="transmembrane region" description="Helical" evidence="1">
    <location>
        <begin position="38"/>
        <end position="57"/>
    </location>
</feature>
<dbReference type="AlphaFoldDB" id="A0A7T7HPL5"/>
<organism evidence="2 3">
    <name type="scientific">Martelella lutilitoris</name>
    <dbReference type="NCBI Taxonomy" id="2583532"/>
    <lineage>
        <taxon>Bacteria</taxon>
        <taxon>Pseudomonadati</taxon>
        <taxon>Pseudomonadota</taxon>
        <taxon>Alphaproteobacteria</taxon>
        <taxon>Hyphomicrobiales</taxon>
        <taxon>Aurantimonadaceae</taxon>
        <taxon>Martelella</taxon>
    </lineage>
</organism>